<protein>
    <submittedName>
        <fullName evidence="3">Ribonuclease E inhibitor RraB</fullName>
    </submittedName>
</protein>
<proteinExistence type="predicted"/>
<feature type="region of interest" description="Disordered" evidence="1">
    <location>
        <begin position="52"/>
        <end position="74"/>
    </location>
</feature>
<dbReference type="InterPro" id="IPR009671">
    <property type="entry name" value="RraB_dom"/>
</dbReference>
<name>A0A9X1MIT5_9BACT</name>
<keyword evidence="4" id="KW-1185">Reference proteome</keyword>
<accession>A0A9X1MIT5</accession>
<dbReference type="Proteomes" id="UP001139103">
    <property type="component" value="Unassembled WGS sequence"/>
</dbReference>
<gene>
    <name evidence="3" type="ORF">LOC68_01325</name>
</gene>
<evidence type="ECO:0000313" key="4">
    <source>
        <dbReference type="Proteomes" id="UP001139103"/>
    </source>
</evidence>
<dbReference type="Gene3D" id="3.30.70.970">
    <property type="entry name" value="RraB-like"/>
    <property type="match status" value="1"/>
</dbReference>
<dbReference type="AlphaFoldDB" id="A0A9X1MIT5"/>
<dbReference type="RefSeq" id="WP_230214738.1">
    <property type="nucleotide sequence ID" value="NZ_JAJKFT010000002.1"/>
</dbReference>
<evidence type="ECO:0000256" key="1">
    <source>
        <dbReference type="SAM" id="MobiDB-lite"/>
    </source>
</evidence>
<dbReference type="Pfam" id="PF06877">
    <property type="entry name" value="RraB"/>
    <property type="match status" value="1"/>
</dbReference>
<dbReference type="EMBL" id="JAJKFT010000002">
    <property type="protein sequence ID" value="MCC9627035.1"/>
    <property type="molecule type" value="Genomic_DNA"/>
</dbReference>
<feature type="domain" description="Regulator of ribonuclease activity B" evidence="2">
    <location>
        <begin position="6"/>
        <end position="117"/>
    </location>
</feature>
<dbReference type="InterPro" id="IPR036701">
    <property type="entry name" value="RraB-like_sf"/>
</dbReference>
<evidence type="ECO:0000313" key="3">
    <source>
        <dbReference type="EMBL" id="MCC9627035.1"/>
    </source>
</evidence>
<comment type="caution">
    <text evidence="3">The sequence shown here is derived from an EMBL/GenBank/DDBJ whole genome shotgun (WGS) entry which is preliminary data.</text>
</comment>
<feature type="compositionally biased region" description="Acidic residues" evidence="1">
    <location>
        <begin position="56"/>
        <end position="74"/>
    </location>
</feature>
<reference evidence="3" key="1">
    <citation type="submission" date="2021-11" db="EMBL/GenBank/DDBJ databases">
        <title>Genome sequence.</title>
        <authorList>
            <person name="Sun Q."/>
        </authorList>
    </citation>
    <scope>NUCLEOTIDE SEQUENCE</scope>
    <source>
        <strain evidence="3">JC732</strain>
    </source>
</reference>
<dbReference type="SUPFAM" id="SSF89946">
    <property type="entry name" value="Hypothetical protein VC0424"/>
    <property type="match status" value="1"/>
</dbReference>
<evidence type="ECO:0000259" key="2">
    <source>
        <dbReference type="Pfam" id="PF06877"/>
    </source>
</evidence>
<organism evidence="3 4">
    <name type="scientific">Blastopirellula sediminis</name>
    <dbReference type="NCBI Taxonomy" id="2894196"/>
    <lineage>
        <taxon>Bacteria</taxon>
        <taxon>Pseudomonadati</taxon>
        <taxon>Planctomycetota</taxon>
        <taxon>Planctomycetia</taxon>
        <taxon>Pirellulales</taxon>
        <taxon>Pirellulaceae</taxon>
        <taxon>Blastopirellula</taxon>
    </lineage>
</organism>
<sequence length="119" mass="13026">MTYPDDADGQAIAEIAAAGVDLSQPLIIRFAIAVPNQSSAEASLHALAQNGYPGEIDFDEGEPDFDEAEDDPEEFGPMWTVYVEMVELLTYDNVIRIQNELDQLVEPHGGKCDGWEVAI</sequence>